<dbReference type="RefSeq" id="WP_354219261.1">
    <property type="nucleotide sequence ID" value="NZ_JBEPMX010000002.1"/>
</dbReference>
<keyword evidence="3" id="KW-1185">Reference proteome</keyword>
<dbReference type="EMBL" id="JBEPMX010000002">
    <property type="protein sequence ID" value="MET3682648.1"/>
    <property type="molecule type" value="Genomic_DNA"/>
</dbReference>
<proteinExistence type="predicted"/>
<keyword evidence="1" id="KW-0812">Transmembrane</keyword>
<gene>
    <name evidence="2" type="ORF">ABID56_000729</name>
</gene>
<name>A0ABV2KSU5_9BACI</name>
<evidence type="ECO:0000256" key="1">
    <source>
        <dbReference type="SAM" id="Phobius"/>
    </source>
</evidence>
<accession>A0ABV2KSU5</accession>
<reference evidence="2 3" key="1">
    <citation type="submission" date="2024-06" db="EMBL/GenBank/DDBJ databases">
        <title>Genomic Encyclopedia of Type Strains, Phase IV (KMG-IV): sequencing the most valuable type-strain genomes for metagenomic binning, comparative biology and taxonomic classification.</title>
        <authorList>
            <person name="Goeker M."/>
        </authorList>
    </citation>
    <scope>NUCLEOTIDE SEQUENCE [LARGE SCALE GENOMIC DNA]</scope>
    <source>
        <strain evidence="2 3">DSM 23520</strain>
    </source>
</reference>
<keyword evidence="1" id="KW-1133">Transmembrane helix</keyword>
<sequence length="219" mass="25722">MVIVIIIMAVLIIALMFVMFTKLTLTLTITYVDHRQDIYMRLSWLKQTIIKRTIPLIELDDHLSMNVVEKDQVFQHHGTEKKKHYNTDDLKREWTVVDKMIDLKQDVLPRVKQLMQKIHVQQFNWMSEIGTSKADHTATLVGMAYGFKSVICHTVARFLTVTKPLQYDVSPNYQTKTVRTNATCIMSIRIGHIICDGLSIAWQYQKLKRWYKNERTSYS</sequence>
<evidence type="ECO:0008006" key="4">
    <source>
        <dbReference type="Google" id="ProtNLM"/>
    </source>
</evidence>
<comment type="caution">
    <text evidence="2">The sequence shown here is derived from an EMBL/GenBank/DDBJ whole genome shotgun (WGS) entry which is preliminary data.</text>
</comment>
<feature type="transmembrane region" description="Helical" evidence="1">
    <location>
        <begin position="6"/>
        <end position="32"/>
    </location>
</feature>
<dbReference type="Proteomes" id="UP001549167">
    <property type="component" value="Unassembled WGS sequence"/>
</dbReference>
<keyword evidence="1" id="KW-0472">Membrane</keyword>
<evidence type="ECO:0000313" key="3">
    <source>
        <dbReference type="Proteomes" id="UP001549167"/>
    </source>
</evidence>
<organism evidence="2 3">
    <name type="scientific">Alkalibacillus flavidus</name>
    <dbReference type="NCBI Taxonomy" id="546021"/>
    <lineage>
        <taxon>Bacteria</taxon>
        <taxon>Bacillati</taxon>
        <taxon>Bacillota</taxon>
        <taxon>Bacilli</taxon>
        <taxon>Bacillales</taxon>
        <taxon>Bacillaceae</taxon>
        <taxon>Alkalibacillus</taxon>
    </lineage>
</organism>
<protein>
    <recommendedName>
        <fullName evidence="4">DUF2953 domain-containing protein</fullName>
    </recommendedName>
</protein>
<evidence type="ECO:0000313" key="2">
    <source>
        <dbReference type="EMBL" id="MET3682648.1"/>
    </source>
</evidence>